<dbReference type="NCBIfam" id="TIGR04183">
    <property type="entry name" value="Por_Secre_tail"/>
    <property type="match status" value="1"/>
</dbReference>
<dbReference type="Pfam" id="PF18911">
    <property type="entry name" value="PKD_4"/>
    <property type="match status" value="1"/>
</dbReference>
<reference evidence="4" key="1">
    <citation type="submission" date="2018-08" db="EMBL/GenBank/DDBJ databases">
        <title>Mucilaginibacter sp. MYSH2.</title>
        <authorList>
            <person name="Seo T."/>
        </authorList>
    </citation>
    <scope>NUCLEOTIDE SEQUENCE [LARGE SCALE GENOMIC DNA]</scope>
    <source>
        <strain evidence="4">KIRAN</strain>
    </source>
</reference>
<dbReference type="SUPFAM" id="SSF55486">
    <property type="entry name" value="Metalloproteases ('zincins'), catalytic domain"/>
    <property type="match status" value="1"/>
</dbReference>
<dbReference type="EMBL" id="QWGE01000005">
    <property type="protein sequence ID" value="RIJ34416.1"/>
    <property type="molecule type" value="Genomic_DNA"/>
</dbReference>
<dbReference type="AlphaFoldDB" id="A0A399RRQ7"/>
<evidence type="ECO:0000256" key="1">
    <source>
        <dbReference type="SAM" id="SignalP"/>
    </source>
</evidence>
<gene>
    <name evidence="3" type="ORF">D1627_15995</name>
</gene>
<evidence type="ECO:0000259" key="2">
    <source>
        <dbReference type="PROSITE" id="PS50093"/>
    </source>
</evidence>
<proteinExistence type="predicted"/>
<organism evidence="3 4">
    <name type="scientific">Pontibacter oryzae</name>
    <dbReference type="NCBI Taxonomy" id="2304593"/>
    <lineage>
        <taxon>Bacteria</taxon>
        <taxon>Pseudomonadati</taxon>
        <taxon>Bacteroidota</taxon>
        <taxon>Cytophagia</taxon>
        <taxon>Cytophagales</taxon>
        <taxon>Hymenobacteraceae</taxon>
        <taxon>Pontibacter</taxon>
    </lineage>
</organism>
<dbReference type="Proteomes" id="UP000266005">
    <property type="component" value="Unassembled WGS sequence"/>
</dbReference>
<sequence length="448" mass="48895">MKGFFSALIILFSITGSVAQTQLPEAKCSKKPIYTTSHKQRTQTSKTGMAEMSGKIAVYYVLPTDATYDAAEFAAVKKISRELQAWYRANTGGVTYTFAEADTVIVYNALQASSYYASDWWNLLLAEMQDQGAPIFQNGTVASLWVKSFNKDGLIMGAQGCEGACGAAMAAIENIPDFNAECPSGTGEAAFPCVPHGVMGHSLGHAFGLVHPFDITDTKEVANHSIMQTYWNYPDLAPETNQPWGLLTVERSQLRANMFFGQEIPAKPTYEPSIVNLPVQGNAPAIALDVATEARTANFANTTEGANLFYWTFGDGTTSNEKAPSHTYVKSGTYTATLYASSSTSMMAKQSIEVQVSNPLAVDSEVDTKHYILYPNPSHDGLFRLQLPAQTSASELTVSNVLGKHVLTTTAKALQENITLDLRHFAQGTYYLRLKLKDKTHTLKLIRL</sequence>
<dbReference type="InterPro" id="IPR026444">
    <property type="entry name" value="Secre_tail"/>
</dbReference>
<keyword evidence="1" id="KW-0732">Signal</keyword>
<dbReference type="InterPro" id="IPR022409">
    <property type="entry name" value="PKD/Chitinase_dom"/>
</dbReference>
<dbReference type="Gene3D" id="2.60.40.10">
    <property type="entry name" value="Immunoglobulins"/>
    <property type="match status" value="1"/>
</dbReference>
<name>A0A399RRQ7_9BACT</name>
<keyword evidence="4" id="KW-1185">Reference proteome</keyword>
<protein>
    <submittedName>
        <fullName evidence="3">T9SS C-terminal target domain-containing protein</fullName>
    </submittedName>
</protein>
<dbReference type="InterPro" id="IPR000601">
    <property type="entry name" value="PKD_dom"/>
</dbReference>
<feature type="signal peptide" evidence="1">
    <location>
        <begin position="1"/>
        <end position="19"/>
    </location>
</feature>
<dbReference type="InterPro" id="IPR035986">
    <property type="entry name" value="PKD_dom_sf"/>
</dbReference>
<feature type="chain" id="PRO_5017374237" evidence="1">
    <location>
        <begin position="20"/>
        <end position="448"/>
    </location>
</feature>
<dbReference type="PROSITE" id="PS50093">
    <property type="entry name" value="PKD"/>
    <property type="match status" value="1"/>
</dbReference>
<feature type="domain" description="PKD" evidence="2">
    <location>
        <begin position="309"/>
        <end position="363"/>
    </location>
</feature>
<dbReference type="Pfam" id="PF18962">
    <property type="entry name" value="Por_Secre_tail"/>
    <property type="match status" value="1"/>
</dbReference>
<dbReference type="SUPFAM" id="SSF49299">
    <property type="entry name" value="PKD domain"/>
    <property type="match status" value="1"/>
</dbReference>
<accession>A0A399RRQ7</accession>
<dbReference type="SMART" id="SM00089">
    <property type="entry name" value="PKD"/>
    <property type="match status" value="1"/>
</dbReference>
<dbReference type="InterPro" id="IPR013783">
    <property type="entry name" value="Ig-like_fold"/>
</dbReference>
<dbReference type="CDD" id="cd00146">
    <property type="entry name" value="PKD"/>
    <property type="match status" value="1"/>
</dbReference>
<comment type="caution">
    <text evidence="3">The sequence shown here is derived from an EMBL/GenBank/DDBJ whole genome shotgun (WGS) entry which is preliminary data.</text>
</comment>
<evidence type="ECO:0000313" key="4">
    <source>
        <dbReference type="Proteomes" id="UP000266005"/>
    </source>
</evidence>
<evidence type="ECO:0000313" key="3">
    <source>
        <dbReference type="EMBL" id="RIJ34416.1"/>
    </source>
</evidence>
<dbReference type="OrthoDB" id="3965347at2"/>